<feature type="region of interest" description="Disordered" evidence="8">
    <location>
        <begin position="46"/>
        <end position="208"/>
    </location>
</feature>
<evidence type="ECO:0000259" key="9">
    <source>
        <dbReference type="Pfam" id="PF00078"/>
    </source>
</evidence>
<evidence type="ECO:0000259" key="10">
    <source>
        <dbReference type="Pfam" id="PF17917"/>
    </source>
</evidence>
<dbReference type="CDD" id="cd09274">
    <property type="entry name" value="RNase_HI_RT_Ty3"/>
    <property type="match status" value="1"/>
</dbReference>
<dbReference type="Gene3D" id="3.30.70.270">
    <property type="match status" value="1"/>
</dbReference>
<evidence type="ECO:0000256" key="5">
    <source>
        <dbReference type="ARBA" id="ARBA00022759"/>
    </source>
</evidence>
<dbReference type="Gene3D" id="3.10.10.10">
    <property type="entry name" value="HIV Type 1 Reverse Transcriptase, subunit A, domain 1"/>
    <property type="match status" value="1"/>
</dbReference>
<feature type="compositionally biased region" description="Acidic residues" evidence="8">
    <location>
        <begin position="142"/>
        <end position="175"/>
    </location>
</feature>
<keyword evidence="7 11" id="KW-0695">RNA-directed DNA polymerase</keyword>
<keyword evidence="5" id="KW-0255">Endonuclease</keyword>
<dbReference type="GO" id="GO:0003964">
    <property type="term" value="F:RNA-directed DNA polymerase activity"/>
    <property type="evidence" value="ECO:0007669"/>
    <property type="project" value="UniProtKB-KW"/>
</dbReference>
<dbReference type="Pfam" id="PF08284">
    <property type="entry name" value="RVP_2"/>
    <property type="match status" value="1"/>
</dbReference>
<evidence type="ECO:0000256" key="4">
    <source>
        <dbReference type="ARBA" id="ARBA00022722"/>
    </source>
</evidence>
<dbReference type="Pfam" id="PF17917">
    <property type="entry name" value="RT_RNaseH"/>
    <property type="match status" value="1"/>
</dbReference>
<dbReference type="InterPro" id="IPR043128">
    <property type="entry name" value="Rev_trsase/Diguanyl_cyclase"/>
</dbReference>
<feature type="compositionally biased region" description="Low complexity" evidence="8">
    <location>
        <begin position="105"/>
        <end position="115"/>
    </location>
</feature>
<evidence type="ECO:0000313" key="11">
    <source>
        <dbReference type="EMBL" id="GEV59231.1"/>
    </source>
</evidence>
<proteinExistence type="predicted"/>
<comment type="caution">
    <text evidence="11">The sequence shown here is derived from an EMBL/GenBank/DDBJ whole genome shotgun (WGS) entry which is preliminary data.</text>
</comment>
<dbReference type="GO" id="GO:0006508">
    <property type="term" value="P:proteolysis"/>
    <property type="evidence" value="ECO:0007669"/>
    <property type="project" value="UniProtKB-KW"/>
</dbReference>
<dbReference type="InterPro" id="IPR043502">
    <property type="entry name" value="DNA/RNA_pol_sf"/>
</dbReference>
<dbReference type="FunFam" id="3.10.10.10:FF:000007">
    <property type="entry name" value="Retrovirus-related Pol polyprotein from transposon 17.6-like Protein"/>
    <property type="match status" value="1"/>
</dbReference>
<dbReference type="PROSITE" id="PS00141">
    <property type="entry name" value="ASP_PROTEASE"/>
    <property type="match status" value="1"/>
</dbReference>
<evidence type="ECO:0000256" key="8">
    <source>
        <dbReference type="SAM" id="MobiDB-lite"/>
    </source>
</evidence>
<name>A0A699GNU9_TANCI</name>
<feature type="region of interest" description="Disordered" evidence="8">
    <location>
        <begin position="444"/>
        <end position="476"/>
    </location>
</feature>
<evidence type="ECO:0000256" key="2">
    <source>
        <dbReference type="ARBA" id="ARBA00022679"/>
    </source>
</evidence>
<evidence type="ECO:0000256" key="3">
    <source>
        <dbReference type="ARBA" id="ARBA00022695"/>
    </source>
</evidence>
<keyword evidence="3" id="KW-0548">Nucleotidyltransferase</keyword>
<feature type="compositionally biased region" description="Pro residues" evidence="8">
    <location>
        <begin position="48"/>
        <end position="62"/>
    </location>
</feature>
<feature type="region of interest" description="Disordered" evidence="8">
    <location>
        <begin position="369"/>
        <end position="402"/>
    </location>
</feature>
<organism evidence="11">
    <name type="scientific">Tanacetum cinerariifolium</name>
    <name type="common">Dalmatian daisy</name>
    <name type="synonym">Chrysanthemum cinerariifolium</name>
    <dbReference type="NCBI Taxonomy" id="118510"/>
    <lineage>
        <taxon>Eukaryota</taxon>
        <taxon>Viridiplantae</taxon>
        <taxon>Streptophyta</taxon>
        <taxon>Embryophyta</taxon>
        <taxon>Tracheophyta</taxon>
        <taxon>Spermatophyta</taxon>
        <taxon>Magnoliopsida</taxon>
        <taxon>eudicotyledons</taxon>
        <taxon>Gunneridae</taxon>
        <taxon>Pentapetalae</taxon>
        <taxon>asterids</taxon>
        <taxon>campanulids</taxon>
        <taxon>Asterales</taxon>
        <taxon>Asteraceae</taxon>
        <taxon>Asteroideae</taxon>
        <taxon>Anthemideae</taxon>
        <taxon>Anthemidinae</taxon>
        <taxon>Tanacetum</taxon>
    </lineage>
</organism>
<dbReference type="InterPro" id="IPR001969">
    <property type="entry name" value="Aspartic_peptidase_AS"/>
</dbReference>
<dbReference type="EMBL" id="BKCJ010028098">
    <property type="protein sequence ID" value="GEV59231.1"/>
    <property type="molecule type" value="Genomic_DNA"/>
</dbReference>
<evidence type="ECO:0000256" key="6">
    <source>
        <dbReference type="ARBA" id="ARBA00022801"/>
    </source>
</evidence>
<sequence length="995" mass="111885">MSDASSAVTYTSIYTDSEPWRYYGEDSAETRPLRFIVYGYDGLSIQPVAPPSPDYVPGPEHPSSPDYEPGPVHPSSPVEIPYVPELEYLVPSNDEATLEDHHLPADASPIAASPDHMAYSDPDEDPEEDPEDDQADYPADGGDSDDEPFDDDDDDTNDEDPENEPFEDEEDDEEEHLALADPSAVPIVDPTRLRRARKTVRPEPSMSASMKACIARHAALLSPPLPVPSPPLPLPSPLTTSPTDTGAPLGYRAAGIRIRALLSFTSRKTDILEADVPPRKRAYLTTPAPRFKVGESSTAGAARQPGPTECDLRRYRGVDQRVIELDTTVRKRTDEFEIRFKEAQDDRALSRARVNTLFRDRPDDRRTAMLLDREAMYTQHDTDKSRNGDNNNDSRTGRRRKMNTLRECTYTDFLKAVGQDVAYAMPWAALKIMIIAEHKRKFDDTSRNNQHQQQPFKRNNVTRAYTPGPGDKKPYGGTKPLCRPAATNNNNNQRAQGSNAKGITCFKCGVQGHYMSDFPKLKNGNQGNRTGNGNAVARAYAVRTAGTNPNLNVVTGTFLLNNRYSSILFDTGANRSFISTAFSSLIDIIPTTLDHGYDVELANGRIIWVNTLIRGYTLNFLNHTFNNDLMPIEMGSFDVSVWIVQDFPKVFPEDLPGIPPTRQVEFQIDLIPGAAPVAWAPYRLAPFEMKELSDQLKELANKGFIRASSSPWGASVLNDDMFDQLQGSSVYSKIDLRSGYHQLRVREEDIPKTAFRTRYGHYEFQVMPFGLTNAPDEFMDLMNRKVKFDWGDKQEAAFQIIKQKLCCTPILALPEGSEDFVVYCDASIKGLGTVLMQREKVIAYGSRQIKVHEKNYTTHDLDLGAVVFALKIWRYYLYGTKCTVFTDHKSLQHILDQKELNMRQRCWLELLSDYDCEICYHQGKANVVADALSQKERIRPLRVRALVMTIGIDLSKQILEALTEAMKPKNLKSEDVGGMLIENSKDLEKPRKEKL</sequence>
<feature type="compositionally biased region" description="Acidic residues" evidence="8">
    <location>
        <begin position="121"/>
        <end position="135"/>
    </location>
</feature>
<dbReference type="InterPro" id="IPR050951">
    <property type="entry name" value="Retrovirus_Pol_polyprotein"/>
</dbReference>
<dbReference type="SUPFAM" id="SSF56672">
    <property type="entry name" value="DNA/RNA polymerases"/>
    <property type="match status" value="1"/>
</dbReference>
<dbReference type="Pfam" id="PF00078">
    <property type="entry name" value="RVT_1"/>
    <property type="match status" value="1"/>
</dbReference>
<dbReference type="GO" id="GO:0004519">
    <property type="term" value="F:endonuclease activity"/>
    <property type="evidence" value="ECO:0007669"/>
    <property type="project" value="UniProtKB-KW"/>
</dbReference>
<keyword evidence="6" id="KW-0378">Hydrolase</keyword>
<reference evidence="11" key="1">
    <citation type="journal article" date="2019" name="Sci. Rep.">
        <title>Draft genome of Tanacetum cinerariifolium, the natural source of mosquito coil.</title>
        <authorList>
            <person name="Yamashiro T."/>
            <person name="Shiraishi A."/>
            <person name="Satake H."/>
            <person name="Nakayama K."/>
        </authorList>
    </citation>
    <scope>NUCLEOTIDE SEQUENCE</scope>
</reference>
<feature type="domain" description="Reverse transcriptase" evidence="9">
    <location>
        <begin position="699"/>
        <end position="784"/>
    </location>
</feature>
<dbReference type="CDD" id="cd00303">
    <property type="entry name" value="retropepsin_like"/>
    <property type="match status" value="1"/>
</dbReference>
<dbReference type="InterPro" id="IPR000477">
    <property type="entry name" value="RT_dom"/>
</dbReference>
<dbReference type="PANTHER" id="PTHR37984:SF5">
    <property type="entry name" value="PROTEIN NYNRIN-LIKE"/>
    <property type="match status" value="1"/>
</dbReference>
<keyword evidence="2" id="KW-0808">Transferase</keyword>
<protein>
    <submittedName>
        <fullName evidence="11">Putative reverse transcriptase domain-containing protein</fullName>
    </submittedName>
</protein>
<accession>A0A699GNU9</accession>
<feature type="compositionally biased region" description="Polar residues" evidence="8">
    <location>
        <begin position="447"/>
        <end position="463"/>
    </location>
</feature>
<feature type="domain" description="Reverse transcriptase RNase H-like" evidence="10">
    <location>
        <begin position="817"/>
        <end position="914"/>
    </location>
</feature>
<evidence type="ECO:0000256" key="7">
    <source>
        <dbReference type="ARBA" id="ARBA00022918"/>
    </source>
</evidence>
<dbReference type="InterPro" id="IPR041373">
    <property type="entry name" value="RT_RNaseH"/>
</dbReference>
<dbReference type="CDD" id="cd01647">
    <property type="entry name" value="RT_LTR"/>
    <property type="match status" value="1"/>
</dbReference>
<gene>
    <name evidence="11" type="ORF">Tci_131208</name>
</gene>
<dbReference type="PANTHER" id="PTHR37984">
    <property type="entry name" value="PROTEIN CBG26694"/>
    <property type="match status" value="1"/>
</dbReference>
<dbReference type="GO" id="GO:0004190">
    <property type="term" value="F:aspartic-type endopeptidase activity"/>
    <property type="evidence" value="ECO:0007669"/>
    <property type="project" value="InterPro"/>
</dbReference>
<keyword evidence="1" id="KW-0645">Protease</keyword>
<dbReference type="AlphaFoldDB" id="A0A699GNU9"/>
<keyword evidence="4" id="KW-0540">Nuclease</keyword>
<evidence type="ECO:0000256" key="1">
    <source>
        <dbReference type="ARBA" id="ARBA00022670"/>
    </source>
</evidence>
<dbReference type="Gene3D" id="4.10.60.10">
    <property type="entry name" value="Zinc finger, CCHC-type"/>
    <property type="match status" value="1"/>
</dbReference>
<feature type="compositionally biased region" description="Basic and acidic residues" evidence="8">
    <location>
        <begin position="369"/>
        <end position="387"/>
    </location>
</feature>